<feature type="transmembrane region" description="Helical" evidence="6">
    <location>
        <begin position="474"/>
        <end position="495"/>
    </location>
</feature>
<protein>
    <submittedName>
        <fullName evidence="8">MFS general substrate transporter</fullName>
    </submittedName>
</protein>
<evidence type="ECO:0000256" key="3">
    <source>
        <dbReference type="ARBA" id="ARBA00022692"/>
    </source>
</evidence>
<dbReference type="PROSITE" id="PS50850">
    <property type="entry name" value="MFS"/>
    <property type="match status" value="1"/>
</dbReference>
<sequence length="565" mass="63188">MVRHPRVPVRPLWHQQQRLAGMIEMSDLPASGSPSTAAPSAPTAKKALNDVEEYRIDGVVENAEGTHFQSQAQTSARRRNFFAPLDTTYAEAVHNDAACVQYTAEEERKLRRKIDARVLTLVIGSYLFNQFDRTNIGNVHVIPAFNENFGVTNNNKWTLALSVFYVGYCILEMPANVLQRRIGANRFFFMSLTFWGLSSLSFVYAKGYIGLLVLRVLLGIGEAGYYAGMVYYLSFWYKRNEMAMRISICMTGTYPGAISSLIAFGLVRVHTSVLNGWQFLFLIEAIPTIIMAFLLLLFLPSFPFAAGFLSPREKAIAQARMDRDQKPTSHGGMTGWQGFKAVVNDINSWLLVVIYSGFNIGVSTITYFLPTLIDDLGFSDIDAEGMTVAPYVAGWFLVVFQAWHSDRTRDRGWHVVGSMLIAFTGYVILATSVQKSTGAGYFALFLVVGGNFSLFPLVMSWAANVFSPTSKRGVGTAFIVSISNCISIASPQIYFDPNDSYRKGHAICAGCLFASTLAALILRTRLAYRNKQNREKLEALTEDEKEELRDDDEIWDDDPRYVFMV</sequence>
<accession>A0A2H3JLI8</accession>
<comment type="subcellular location">
    <subcellularLocation>
        <location evidence="1">Membrane</location>
        <topology evidence="1">Multi-pass membrane protein</topology>
    </subcellularLocation>
</comment>
<keyword evidence="9" id="KW-1185">Reference proteome</keyword>
<feature type="transmembrane region" description="Helical" evidence="6">
    <location>
        <begin position="211"/>
        <end position="234"/>
    </location>
</feature>
<dbReference type="InterPro" id="IPR011701">
    <property type="entry name" value="MFS"/>
</dbReference>
<gene>
    <name evidence="8" type="ORF">WOLCODRAFT_140899</name>
</gene>
<reference evidence="8 9" key="1">
    <citation type="journal article" date="2012" name="Science">
        <title>The Paleozoic origin of enzymatic lignin decomposition reconstructed from 31 fungal genomes.</title>
        <authorList>
            <person name="Floudas D."/>
            <person name="Binder M."/>
            <person name="Riley R."/>
            <person name="Barry K."/>
            <person name="Blanchette R.A."/>
            <person name="Henrissat B."/>
            <person name="Martinez A.T."/>
            <person name="Otillar R."/>
            <person name="Spatafora J.W."/>
            <person name="Yadav J.S."/>
            <person name="Aerts A."/>
            <person name="Benoit I."/>
            <person name="Boyd A."/>
            <person name="Carlson A."/>
            <person name="Copeland A."/>
            <person name="Coutinho P.M."/>
            <person name="de Vries R.P."/>
            <person name="Ferreira P."/>
            <person name="Findley K."/>
            <person name="Foster B."/>
            <person name="Gaskell J."/>
            <person name="Glotzer D."/>
            <person name="Gorecki P."/>
            <person name="Heitman J."/>
            <person name="Hesse C."/>
            <person name="Hori C."/>
            <person name="Igarashi K."/>
            <person name="Jurgens J.A."/>
            <person name="Kallen N."/>
            <person name="Kersten P."/>
            <person name="Kohler A."/>
            <person name="Kuees U."/>
            <person name="Kumar T.K.A."/>
            <person name="Kuo A."/>
            <person name="LaButti K."/>
            <person name="Larrondo L.F."/>
            <person name="Lindquist E."/>
            <person name="Ling A."/>
            <person name="Lombard V."/>
            <person name="Lucas S."/>
            <person name="Lundell T."/>
            <person name="Martin R."/>
            <person name="McLaughlin D.J."/>
            <person name="Morgenstern I."/>
            <person name="Morin E."/>
            <person name="Murat C."/>
            <person name="Nagy L.G."/>
            <person name="Nolan M."/>
            <person name="Ohm R.A."/>
            <person name="Patyshakuliyeva A."/>
            <person name="Rokas A."/>
            <person name="Ruiz-Duenas F.J."/>
            <person name="Sabat G."/>
            <person name="Salamov A."/>
            <person name="Samejima M."/>
            <person name="Schmutz J."/>
            <person name="Slot J.C."/>
            <person name="St John F."/>
            <person name="Stenlid J."/>
            <person name="Sun H."/>
            <person name="Sun S."/>
            <person name="Syed K."/>
            <person name="Tsang A."/>
            <person name="Wiebenga A."/>
            <person name="Young D."/>
            <person name="Pisabarro A."/>
            <person name="Eastwood D.C."/>
            <person name="Martin F."/>
            <person name="Cullen D."/>
            <person name="Grigoriev I.V."/>
            <person name="Hibbett D.S."/>
        </authorList>
    </citation>
    <scope>NUCLEOTIDE SEQUENCE [LARGE SCALE GENOMIC DNA]</scope>
    <source>
        <strain evidence="8 9">MD-104</strain>
    </source>
</reference>
<dbReference type="GO" id="GO:0022857">
    <property type="term" value="F:transmembrane transporter activity"/>
    <property type="evidence" value="ECO:0007669"/>
    <property type="project" value="InterPro"/>
</dbReference>
<dbReference type="Gene3D" id="1.20.1250.20">
    <property type="entry name" value="MFS general substrate transporter like domains"/>
    <property type="match status" value="2"/>
</dbReference>
<dbReference type="STRING" id="742152.A0A2H3JLI8"/>
<evidence type="ECO:0000256" key="2">
    <source>
        <dbReference type="ARBA" id="ARBA00022448"/>
    </source>
</evidence>
<proteinExistence type="predicted"/>
<dbReference type="Pfam" id="PF07690">
    <property type="entry name" value="MFS_1"/>
    <property type="match status" value="1"/>
</dbReference>
<dbReference type="GO" id="GO:0016020">
    <property type="term" value="C:membrane"/>
    <property type="evidence" value="ECO:0007669"/>
    <property type="project" value="UniProtKB-SubCell"/>
</dbReference>
<feature type="transmembrane region" description="Helical" evidence="6">
    <location>
        <begin position="439"/>
        <end position="462"/>
    </location>
</feature>
<evidence type="ECO:0000256" key="6">
    <source>
        <dbReference type="SAM" id="Phobius"/>
    </source>
</evidence>
<evidence type="ECO:0000256" key="5">
    <source>
        <dbReference type="ARBA" id="ARBA00023136"/>
    </source>
</evidence>
<dbReference type="OMA" id="CILEMPA"/>
<evidence type="ECO:0000256" key="4">
    <source>
        <dbReference type="ARBA" id="ARBA00022989"/>
    </source>
</evidence>
<keyword evidence="2" id="KW-0813">Transport</keyword>
<feature type="transmembrane region" description="Helical" evidence="6">
    <location>
        <begin position="246"/>
        <end position="267"/>
    </location>
</feature>
<keyword evidence="4 6" id="KW-1133">Transmembrane helix</keyword>
<feature type="transmembrane region" description="Helical" evidence="6">
    <location>
        <begin position="415"/>
        <end position="433"/>
    </location>
</feature>
<organism evidence="8 9">
    <name type="scientific">Wolfiporia cocos (strain MD-104)</name>
    <name type="common">Brown rot fungus</name>
    <dbReference type="NCBI Taxonomy" id="742152"/>
    <lineage>
        <taxon>Eukaryota</taxon>
        <taxon>Fungi</taxon>
        <taxon>Dikarya</taxon>
        <taxon>Basidiomycota</taxon>
        <taxon>Agaricomycotina</taxon>
        <taxon>Agaricomycetes</taxon>
        <taxon>Polyporales</taxon>
        <taxon>Phaeolaceae</taxon>
        <taxon>Wolfiporia</taxon>
    </lineage>
</organism>
<dbReference type="SUPFAM" id="SSF103473">
    <property type="entry name" value="MFS general substrate transporter"/>
    <property type="match status" value="1"/>
</dbReference>
<keyword evidence="5 6" id="KW-0472">Membrane</keyword>
<dbReference type="InterPro" id="IPR020846">
    <property type="entry name" value="MFS_dom"/>
</dbReference>
<dbReference type="PANTHER" id="PTHR43791">
    <property type="entry name" value="PERMEASE-RELATED"/>
    <property type="match status" value="1"/>
</dbReference>
<dbReference type="PANTHER" id="PTHR43791:SF36">
    <property type="entry name" value="TRANSPORTER, PUTATIVE (AFU_ORTHOLOGUE AFUA_6G08340)-RELATED"/>
    <property type="match status" value="1"/>
</dbReference>
<dbReference type="Proteomes" id="UP000218811">
    <property type="component" value="Unassembled WGS sequence"/>
</dbReference>
<feature type="transmembrane region" description="Helical" evidence="6">
    <location>
        <begin position="187"/>
        <end position="205"/>
    </location>
</feature>
<feature type="transmembrane region" description="Helical" evidence="6">
    <location>
        <begin position="385"/>
        <end position="403"/>
    </location>
</feature>
<feature type="transmembrane region" description="Helical" evidence="6">
    <location>
        <begin position="349"/>
        <end position="373"/>
    </location>
</feature>
<evidence type="ECO:0000313" key="8">
    <source>
        <dbReference type="EMBL" id="PCH37504.1"/>
    </source>
</evidence>
<dbReference type="OrthoDB" id="2985014at2759"/>
<evidence type="ECO:0000256" key="1">
    <source>
        <dbReference type="ARBA" id="ARBA00004141"/>
    </source>
</evidence>
<dbReference type="AlphaFoldDB" id="A0A2H3JLI8"/>
<feature type="domain" description="Major facilitator superfamily (MFS) profile" evidence="7">
    <location>
        <begin position="118"/>
        <end position="527"/>
    </location>
</feature>
<dbReference type="EMBL" id="KB467931">
    <property type="protein sequence ID" value="PCH37504.1"/>
    <property type="molecule type" value="Genomic_DNA"/>
</dbReference>
<name>A0A2H3JLI8_WOLCO</name>
<dbReference type="InterPro" id="IPR036259">
    <property type="entry name" value="MFS_trans_sf"/>
</dbReference>
<dbReference type="FunFam" id="1.20.1250.20:FF:000013">
    <property type="entry name" value="MFS general substrate transporter"/>
    <property type="match status" value="1"/>
</dbReference>
<evidence type="ECO:0000313" key="9">
    <source>
        <dbReference type="Proteomes" id="UP000218811"/>
    </source>
</evidence>
<feature type="transmembrane region" description="Helical" evidence="6">
    <location>
        <begin position="501"/>
        <end position="522"/>
    </location>
</feature>
<keyword evidence="3 6" id="KW-0812">Transmembrane</keyword>
<evidence type="ECO:0000259" key="7">
    <source>
        <dbReference type="PROSITE" id="PS50850"/>
    </source>
</evidence>